<gene>
    <name evidence="1" type="ORF">ABID29_002308</name>
</gene>
<accession>A0ABV2FKQ8</accession>
<name>A0ABV2FKQ8_9STRE</name>
<dbReference type="InterPro" id="IPR024499">
    <property type="entry name" value="Mbeg1-like"/>
</dbReference>
<proteinExistence type="predicted"/>
<protein>
    <recommendedName>
        <fullName evidence="3">DUF2974 domain-containing protein</fullName>
    </recommendedName>
</protein>
<evidence type="ECO:0000313" key="1">
    <source>
        <dbReference type="EMBL" id="MET3559159.1"/>
    </source>
</evidence>
<dbReference type="RefSeq" id="WP_354366244.1">
    <property type="nucleotide sequence ID" value="NZ_JBEPLO010000036.1"/>
</dbReference>
<evidence type="ECO:0008006" key="3">
    <source>
        <dbReference type="Google" id="ProtNLM"/>
    </source>
</evidence>
<organism evidence="1 2">
    <name type="scientific">Streptococcus rupicaprae</name>
    <dbReference type="NCBI Taxonomy" id="759619"/>
    <lineage>
        <taxon>Bacteria</taxon>
        <taxon>Bacillati</taxon>
        <taxon>Bacillota</taxon>
        <taxon>Bacilli</taxon>
        <taxon>Lactobacillales</taxon>
        <taxon>Streptococcaceae</taxon>
        <taxon>Streptococcus</taxon>
    </lineage>
</organism>
<keyword evidence="2" id="KW-1185">Reference proteome</keyword>
<dbReference type="InterPro" id="IPR029058">
    <property type="entry name" value="AB_hydrolase_fold"/>
</dbReference>
<dbReference type="Pfam" id="PF11187">
    <property type="entry name" value="Mbeg1-like"/>
    <property type="match status" value="1"/>
</dbReference>
<dbReference type="EMBL" id="JBEPLO010000036">
    <property type="protein sequence ID" value="MET3559159.1"/>
    <property type="molecule type" value="Genomic_DNA"/>
</dbReference>
<sequence length="392" mass="45468">MPNLLDYLETSQHDSFYDQPINRLDILALTELSYLPFDHLVAYPFNLEQACRLDELARAFKEQFSEGYPPLSMVTKERLTLLEKMSSSKRFKHIKAFGYVNDYNFELQKQFAAICYQFLPQKFLTVFRGTDDTLIGWKEDFYMSFMPEIPAQRSASRYLQKLIKTLPGEYTIAGHSKGGNLAVYASSKQEHFLQEQITAVYSFDAPGLHESTLVSPGFNAIQDKLCTIIPQGSIVGLMLEPPKEAQIVKSNAIGFQQHICFSWEIIGNDFKMVDQVTDDSLQLDQALKHWTSSLTSEELRQFFDLFFDAFIEAGIYRFSDITVNTLDKLQKINSLHKKRTPTERQLMDRIVRLLIETRFQIWKDNQLQSTVQRKEEFLHFLENLSLKNPKSD</sequence>
<dbReference type="Proteomes" id="UP001549122">
    <property type="component" value="Unassembled WGS sequence"/>
</dbReference>
<reference evidence="1 2" key="1">
    <citation type="submission" date="2024-06" db="EMBL/GenBank/DDBJ databases">
        <title>Genomic Encyclopedia of Type Strains, Phase IV (KMG-IV): sequencing the most valuable type-strain genomes for metagenomic binning, comparative biology and taxonomic classification.</title>
        <authorList>
            <person name="Goeker M."/>
        </authorList>
    </citation>
    <scope>NUCLEOTIDE SEQUENCE [LARGE SCALE GENOMIC DNA]</scope>
    <source>
        <strain evidence="1 2">DSM 28303</strain>
    </source>
</reference>
<dbReference type="SUPFAM" id="SSF53474">
    <property type="entry name" value="alpha/beta-Hydrolases"/>
    <property type="match status" value="1"/>
</dbReference>
<comment type="caution">
    <text evidence="1">The sequence shown here is derived from an EMBL/GenBank/DDBJ whole genome shotgun (WGS) entry which is preliminary data.</text>
</comment>
<evidence type="ECO:0000313" key="2">
    <source>
        <dbReference type="Proteomes" id="UP001549122"/>
    </source>
</evidence>